<dbReference type="InterPro" id="IPR009057">
    <property type="entry name" value="Homeodomain-like_sf"/>
</dbReference>
<dbReference type="InterPro" id="IPR004111">
    <property type="entry name" value="Repressor_TetR_C"/>
</dbReference>
<dbReference type="InterPro" id="IPR001647">
    <property type="entry name" value="HTH_TetR"/>
</dbReference>
<dbReference type="SUPFAM" id="SSF46689">
    <property type="entry name" value="Homeodomain-like"/>
    <property type="match status" value="1"/>
</dbReference>
<dbReference type="PROSITE" id="PS50977">
    <property type="entry name" value="HTH_TETR_2"/>
    <property type="match status" value="1"/>
</dbReference>
<proteinExistence type="predicted"/>
<evidence type="ECO:0000256" key="5">
    <source>
        <dbReference type="SAM" id="MobiDB-lite"/>
    </source>
</evidence>
<dbReference type="Pfam" id="PF00440">
    <property type="entry name" value="TetR_N"/>
    <property type="match status" value="1"/>
</dbReference>
<evidence type="ECO:0000256" key="2">
    <source>
        <dbReference type="ARBA" id="ARBA00023125"/>
    </source>
</evidence>
<dbReference type="RefSeq" id="WP_109630995.1">
    <property type="nucleotide sequence ID" value="NZ_QGHB01000001.1"/>
</dbReference>
<dbReference type="SUPFAM" id="SSF48498">
    <property type="entry name" value="Tetracyclin repressor-like, C-terminal domain"/>
    <property type="match status" value="1"/>
</dbReference>
<evidence type="ECO:0000313" key="7">
    <source>
        <dbReference type="EMBL" id="PWK91001.1"/>
    </source>
</evidence>
<feature type="domain" description="HTH tetR-type" evidence="6">
    <location>
        <begin position="20"/>
        <end position="80"/>
    </location>
</feature>
<feature type="compositionally biased region" description="Basic and acidic residues" evidence="5">
    <location>
        <begin position="1"/>
        <end position="12"/>
    </location>
</feature>
<evidence type="ECO:0000256" key="1">
    <source>
        <dbReference type="ARBA" id="ARBA00023015"/>
    </source>
</evidence>
<dbReference type="GO" id="GO:0000976">
    <property type="term" value="F:transcription cis-regulatory region binding"/>
    <property type="evidence" value="ECO:0007669"/>
    <property type="project" value="TreeGrafter"/>
</dbReference>
<dbReference type="Gene3D" id="1.10.357.10">
    <property type="entry name" value="Tetracycline Repressor, domain 2"/>
    <property type="match status" value="1"/>
</dbReference>
<organism evidence="7 8">
    <name type="scientific">Lentzea atacamensis</name>
    <dbReference type="NCBI Taxonomy" id="531938"/>
    <lineage>
        <taxon>Bacteria</taxon>
        <taxon>Bacillati</taxon>
        <taxon>Actinomycetota</taxon>
        <taxon>Actinomycetes</taxon>
        <taxon>Pseudonocardiales</taxon>
        <taxon>Pseudonocardiaceae</taxon>
        <taxon>Lentzea</taxon>
    </lineage>
</organism>
<dbReference type="AlphaFoldDB" id="A0A316ICK3"/>
<dbReference type="Pfam" id="PF02909">
    <property type="entry name" value="TetR_C_1"/>
    <property type="match status" value="1"/>
</dbReference>
<dbReference type="Gene3D" id="1.10.10.60">
    <property type="entry name" value="Homeodomain-like"/>
    <property type="match status" value="1"/>
</dbReference>
<evidence type="ECO:0000313" key="8">
    <source>
        <dbReference type="Proteomes" id="UP000246005"/>
    </source>
</evidence>
<dbReference type="PANTHER" id="PTHR30055:SF151">
    <property type="entry name" value="TRANSCRIPTIONAL REGULATORY PROTEIN"/>
    <property type="match status" value="1"/>
</dbReference>
<dbReference type="Proteomes" id="UP000246005">
    <property type="component" value="Unassembled WGS sequence"/>
</dbReference>
<comment type="caution">
    <text evidence="7">The sequence shown here is derived from an EMBL/GenBank/DDBJ whole genome shotgun (WGS) entry which is preliminary data.</text>
</comment>
<dbReference type="EMBL" id="QGHB01000001">
    <property type="protein sequence ID" value="PWK91001.1"/>
    <property type="molecule type" value="Genomic_DNA"/>
</dbReference>
<dbReference type="GO" id="GO:0045892">
    <property type="term" value="P:negative regulation of DNA-templated transcription"/>
    <property type="evidence" value="ECO:0007669"/>
    <property type="project" value="InterPro"/>
</dbReference>
<keyword evidence="3" id="KW-0804">Transcription</keyword>
<sequence length="258" mass="28432">MPNELVWDRPEPPSKPSPTPLSRDLIVSAAIRLADEGGLDEVSLRKVAAALNAGPMRLYGYIETKDELFDLMVDEVYREITPPRPSVGWRTGLRHVAHGIRDAAKRHEWFIDLLSPRPHQGPHSLAHVEATLATVQFEDIDQVLSAVGAVMAYVYGAVRGEITELRAERSTGMTEEQWQRASGPYMERMLATGKFPTLARVMYESSDRDPAQVFDEGLDYVLDGIAARHDTTRKHIPGSKRGGSASAPSAPSPAPAER</sequence>
<accession>A0A316ICK3</accession>
<dbReference type="InterPro" id="IPR036271">
    <property type="entry name" value="Tet_transcr_reg_TetR-rel_C_sf"/>
</dbReference>
<reference evidence="7 8" key="1">
    <citation type="submission" date="2018-05" db="EMBL/GenBank/DDBJ databases">
        <title>Genomic Encyclopedia of Type Strains, Phase IV (KMG-IV): sequencing the most valuable type-strain genomes for metagenomic binning, comparative biology and taxonomic classification.</title>
        <authorList>
            <person name="Goeker M."/>
        </authorList>
    </citation>
    <scope>NUCLEOTIDE SEQUENCE [LARGE SCALE GENOMIC DNA]</scope>
    <source>
        <strain evidence="7 8">DSM 45480</strain>
    </source>
</reference>
<keyword evidence="2 4" id="KW-0238">DNA-binding</keyword>
<name>A0A316ICK3_9PSEU</name>
<feature type="DNA-binding region" description="H-T-H motif" evidence="4">
    <location>
        <begin position="43"/>
        <end position="62"/>
    </location>
</feature>
<evidence type="ECO:0000259" key="6">
    <source>
        <dbReference type="PROSITE" id="PS50977"/>
    </source>
</evidence>
<dbReference type="GO" id="GO:0003700">
    <property type="term" value="F:DNA-binding transcription factor activity"/>
    <property type="evidence" value="ECO:0007669"/>
    <property type="project" value="TreeGrafter"/>
</dbReference>
<dbReference type="PANTHER" id="PTHR30055">
    <property type="entry name" value="HTH-TYPE TRANSCRIPTIONAL REGULATOR RUTR"/>
    <property type="match status" value="1"/>
</dbReference>
<dbReference type="InterPro" id="IPR050109">
    <property type="entry name" value="HTH-type_TetR-like_transc_reg"/>
</dbReference>
<protein>
    <submittedName>
        <fullName evidence="7">TetR family transcriptional regulator</fullName>
    </submittedName>
</protein>
<feature type="region of interest" description="Disordered" evidence="5">
    <location>
        <begin position="1"/>
        <end position="21"/>
    </location>
</feature>
<feature type="region of interest" description="Disordered" evidence="5">
    <location>
        <begin position="231"/>
        <end position="258"/>
    </location>
</feature>
<gene>
    <name evidence="7" type="ORF">C8D88_1011030</name>
</gene>
<keyword evidence="1" id="KW-0805">Transcription regulation</keyword>
<evidence type="ECO:0000256" key="3">
    <source>
        <dbReference type="ARBA" id="ARBA00023163"/>
    </source>
</evidence>
<evidence type="ECO:0000256" key="4">
    <source>
        <dbReference type="PROSITE-ProRule" id="PRU00335"/>
    </source>
</evidence>